<sequence length="215" mass="24423">MTFVHDEKVEVAGEHDVSFGLPTGAEPASFVRAKPVLAKPMAGSDRSGAGSGTPTHSLKPNPRPARQLLARQHIRTVFEEVCETVYEVRDFETLLLMLKHIVRALNYLRLAGYVHRDVSCGNCLWDIDGKQGKISDLEYARKFDELSGHDPRTGTPSFMAAEYQDREHYFAPVAKASQGFDKFSATLRRTKVRKSFKFFTFNFYHDVESVFWIFI</sequence>
<comment type="caution">
    <text evidence="3">The sequence shown here is derived from an EMBL/GenBank/DDBJ whole genome shotgun (WGS) entry which is preliminary data.</text>
</comment>
<evidence type="ECO:0000256" key="1">
    <source>
        <dbReference type="SAM" id="MobiDB-lite"/>
    </source>
</evidence>
<dbReference type="SUPFAM" id="SSF56112">
    <property type="entry name" value="Protein kinase-like (PK-like)"/>
    <property type="match status" value="1"/>
</dbReference>
<gene>
    <name evidence="3" type="ORF">DXG03_004563</name>
</gene>
<reference evidence="3" key="2">
    <citation type="submission" date="2021-10" db="EMBL/GenBank/DDBJ databases">
        <title>Phylogenomics reveals ancestral predisposition of the termite-cultivated fungus Termitomyces towards a domesticated lifestyle.</title>
        <authorList>
            <person name="Auxier B."/>
            <person name="Grum-Grzhimaylo A."/>
            <person name="Cardenas M.E."/>
            <person name="Lodge J.D."/>
            <person name="Laessoe T."/>
            <person name="Pedersen O."/>
            <person name="Smith M.E."/>
            <person name="Kuyper T.W."/>
            <person name="Franco-Molano E.A."/>
            <person name="Baroni T.J."/>
            <person name="Aanen D.K."/>
        </authorList>
    </citation>
    <scope>NUCLEOTIDE SEQUENCE</scope>
    <source>
        <strain evidence="3">AP01</strain>
        <tissue evidence="3">Mycelium</tissue>
    </source>
</reference>
<feature type="region of interest" description="Disordered" evidence="1">
    <location>
        <begin position="40"/>
        <end position="63"/>
    </location>
</feature>
<feature type="non-terminal residue" evidence="3">
    <location>
        <position position="1"/>
    </location>
</feature>
<dbReference type="OrthoDB" id="3271139at2759"/>
<organism evidence="3 4">
    <name type="scientific">Asterophora parasitica</name>
    <dbReference type="NCBI Taxonomy" id="117018"/>
    <lineage>
        <taxon>Eukaryota</taxon>
        <taxon>Fungi</taxon>
        <taxon>Dikarya</taxon>
        <taxon>Basidiomycota</taxon>
        <taxon>Agaricomycotina</taxon>
        <taxon>Agaricomycetes</taxon>
        <taxon>Agaricomycetidae</taxon>
        <taxon>Agaricales</taxon>
        <taxon>Tricholomatineae</taxon>
        <taxon>Lyophyllaceae</taxon>
        <taxon>Asterophora</taxon>
    </lineage>
</organism>
<keyword evidence="4" id="KW-1185">Reference proteome</keyword>
<dbReference type="GO" id="GO:0005524">
    <property type="term" value="F:ATP binding"/>
    <property type="evidence" value="ECO:0007669"/>
    <property type="project" value="InterPro"/>
</dbReference>
<dbReference type="AlphaFoldDB" id="A0A9P7K4W8"/>
<dbReference type="InterPro" id="IPR011009">
    <property type="entry name" value="Kinase-like_dom_sf"/>
</dbReference>
<evidence type="ECO:0000259" key="2">
    <source>
        <dbReference type="PROSITE" id="PS50011"/>
    </source>
</evidence>
<accession>A0A9P7K4W8</accession>
<feature type="domain" description="Protein kinase" evidence="2">
    <location>
        <begin position="1"/>
        <end position="215"/>
    </location>
</feature>
<dbReference type="InterPro" id="IPR040976">
    <property type="entry name" value="Pkinase_fungal"/>
</dbReference>
<proteinExistence type="predicted"/>
<dbReference type="Pfam" id="PF17667">
    <property type="entry name" value="Pkinase_fungal"/>
    <property type="match status" value="1"/>
</dbReference>
<evidence type="ECO:0000313" key="4">
    <source>
        <dbReference type="Proteomes" id="UP000775547"/>
    </source>
</evidence>
<dbReference type="InterPro" id="IPR000719">
    <property type="entry name" value="Prot_kinase_dom"/>
</dbReference>
<dbReference type="Gene3D" id="1.10.510.10">
    <property type="entry name" value="Transferase(Phosphotransferase) domain 1"/>
    <property type="match status" value="1"/>
</dbReference>
<protein>
    <recommendedName>
        <fullName evidence="2">Protein kinase domain-containing protein</fullName>
    </recommendedName>
</protein>
<dbReference type="Proteomes" id="UP000775547">
    <property type="component" value="Unassembled WGS sequence"/>
</dbReference>
<dbReference type="GO" id="GO:0004672">
    <property type="term" value="F:protein kinase activity"/>
    <property type="evidence" value="ECO:0007669"/>
    <property type="project" value="InterPro"/>
</dbReference>
<evidence type="ECO:0000313" key="3">
    <source>
        <dbReference type="EMBL" id="KAG5637018.1"/>
    </source>
</evidence>
<reference evidence="3" key="1">
    <citation type="submission" date="2020-07" db="EMBL/GenBank/DDBJ databases">
        <authorList>
            <person name="Nieuwenhuis M."/>
            <person name="Van De Peppel L.J.J."/>
        </authorList>
    </citation>
    <scope>NUCLEOTIDE SEQUENCE</scope>
    <source>
        <strain evidence="3">AP01</strain>
        <tissue evidence="3">Mycelium</tissue>
    </source>
</reference>
<name>A0A9P7K4W8_9AGAR</name>
<dbReference type="PROSITE" id="PS50011">
    <property type="entry name" value="PROTEIN_KINASE_DOM"/>
    <property type="match status" value="1"/>
</dbReference>
<dbReference type="EMBL" id="JABCKV010002773">
    <property type="protein sequence ID" value="KAG5637018.1"/>
    <property type="molecule type" value="Genomic_DNA"/>
</dbReference>